<dbReference type="AlphaFoldDB" id="A0A2P7MZC5"/>
<proteinExistence type="predicted"/>
<keyword evidence="2" id="KW-1185">Reference proteome</keyword>
<dbReference type="NCBIfam" id="NF045672">
    <property type="entry name" value="MCP_gp7_epsi_15"/>
    <property type="match status" value="1"/>
</dbReference>
<dbReference type="RefSeq" id="WP_106502084.1">
    <property type="nucleotide sequence ID" value="NZ_PXXO01000003.1"/>
</dbReference>
<evidence type="ECO:0008006" key="3">
    <source>
        <dbReference type="Google" id="ProtNLM"/>
    </source>
</evidence>
<accession>A0A2P7MZC5</accession>
<dbReference type="OrthoDB" id="3514784at2"/>
<evidence type="ECO:0000313" key="1">
    <source>
        <dbReference type="EMBL" id="PSJ06578.1"/>
    </source>
</evidence>
<organism evidence="1 2">
    <name type="scientific">Cyanobium usitatum str. Tous</name>
    <dbReference type="NCBI Taxonomy" id="2116684"/>
    <lineage>
        <taxon>Bacteria</taxon>
        <taxon>Bacillati</taxon>
        <taxon>Cyanobacteriota</taxon>
        <taxon>Cyanophyceae</taxon>
        <taxon>Synechococcales</taxon>
        <taxon>Prochlorococcaceae</taxon>
        <taxon>Cyanobium</taxon>
    </lineage>
</organism>
<dbReference type="EMBL" id="PXXO01000003">
    <property type="protein sequence ID" value="PSJ06578.1"/>
    <property type="molecule type" value="Genomic_DNA"/>
</dbReference>
<dbReference type="Pfam" id="PF20911">
    <property type="entry name" value="GP7"/>
    <property type="match status" value="1"/>
</dbReference>
<evidence type="ECO:0000313" key="2">
    <source>
        <dbReference type="Proteomes" id="UP000243002"/>
    </source>
</evidence>
<dbReference type="Proteomes" id="UP000243002">
    <property type="component" value="Unassembled WGS sequence"/>
</dbReference>
<dbReference type="SUPFAM" id="SSF56563">
    <property type="entry name" value="Major capsid protein gp5"/>
    <property type="match status" value="1"/>
</dbReference>
<name>A0A2P7MZC5_9CYAN</name>
<protein>
    <recommendedName>
        <fullName evidence="3">Phage major capsid protein</fullName>
    </recommendedName>
</protein>
<dbReference type="InterPro" id="IPR048813">
    <property type="entry name" value="GP7-like"/>
</dbReference>
<sequence>MGLTLIEAAKYEHRLEHLAVLKTFSEGELLARLPFMNIAGSGLFYSAEQELPSVGFRAVNEGYTQSYGVVDQRAEAVHLFGGDVDVDRSIVDLMGPEARASQIEMKVRSMRLTLEATVINGDTASNPRAFDGLSKRLPPGNPMAINNASGAIPGAPLNFDRLDELIDSVNAYGGSKVLVMSKAMRRQLNALARASIGGGVYQTSTNSYGMTVHRYQDCDILTVDRDAQGVEVMGYDEAGGTSSIYCCTFGDQGVTGLQGPFQGRYGISVRDLGEVPDAPVFRTRVDWYVGFAVLQPRAAGRLFNITPAA</sequence>
<gene>
    <name evidence="1" type="ORF">C7K55_03790</name>
</gene>
<comment type="caution">
    <text evidence="1">The sequence shown here is derived from an EMBL/GenBank/DDBJ whole genome shotgun (WGS) entry which is preliminary data.</text>
</comment>
<reference evidence="1 2" key="1">
    <citation type="journal article" date="2018" name="Environ. Microbiol.">
        <title>Ecological and genomic features of two widespread freshwater picocyanobacteria.</title>
        <authorList>
            <person name="Cabello-Yeves P.J."/>
            <person name="Picazo A."/>
            <person name="Camacho A."/>
            <person name="Callieri C."/>
            <person name="Rosselli R."/>
            <person name="Roda-Garcia J.J."/>
            <person name="Coutinho F.H."/>
            <person name="Rodriguez-Valera F."/>
        </authorList>
    </citation>
    <scope>NUCLEOTIDE SEQUENCE [LARGE SCALE GENOMIC DNA]</scope>
    <source>
        <strain evidence="1 2">Tous</strain>
    </source>
</reference>